<comment type="similarity">
    <text evidence="1 4">Belongs to the eukaryotic ribosomal protein eL36 family.</text>
</comment>
<feature type="region of interest" description="Disordered" evidence="5">
    <location>
        <begin position="18"/>
        <end position="42"/>
    </location>
</feature>
<dbReference type="EMBL" id="JANCYW010000003">
    <property type="protein sequence ID" value="KAK4534898.1"/>
    <property type="molecule type" value="Genomic_DNA"/>
</dbReference>
<dbReference type="GO" id="GO:0003735">
    <property type="term" value="F:structural constituent of ribosome"/>
    <property type="evidence" value="ECO:0007669"/>
    <property type="project" value="InterPro"/>
</dbReference>
<proteinExistence type="inferred from homology"/>
<keyword evidence="3 4" id="KW-0687">Ribonucleoprotein</keyword>
<dbReference type="FunFam" id="1.10.10.1760:FF:000001">
    <property type="entry name" value="60S ribosomal protein L36"/>
    <property type="match status" value="1"/>
</dbReference>
<name>A0AAV9IRL3_CYACA</name>
<dbReference type="GO" id="GO:1990904">
    <property type="term" value="C:ribonucleoprotein complex"/>
    <property type="evidence" value="ECO:0007669"/>
    <property type="project" value="UniProtKB-KW"/>
</dbReference>
<accession>A0AAV9IRL3</accession>
<dbReference type="PROSITE" id="PS01190">
    <property type="entry name" value="RIBOSOMAL_L36E"/>
    <property type="match status" value="1"/>
</dbReference>
<dbReference type="Pfam" id="PF01158">
    <property type="entry name" value="Ribosomal_L36e"/>
    <property type="match status" value="1"/>
</dbReference>
<evidence type="ECO:0000313" key="6">
    <source>
        <dbReference type="EMBL" id="KAK4534898.1"/>
    </source>
</evidence>
<keyword evidence="7" id="KW-1185">Reference proteome</keyword>
<dbReference type="GO" id="GO:0005840">
    <property type="term" value="C:ribosome"/>
    <property type="evidence" value="ECO:0007669"/>
    <property type="project" value="UniProtKB-KW"/>
</dbReference>
<organism evidence="6 7">
    <name type="scientific">Cyanidium caldarium</name>
    <name type="common">Red alga</name>
    <dbReference type="NCBI Taxonomy" id="2771"/>
    <lineage>
        <taxon>Eukaryota</taxon>
        <taxon>Rhodophyta</taxon>
        <taxon>Bangiophyceae</taxon>
        <taxon>Cyanidiales</taxon>
        <taxon>Cyanidiaceae</taxon>
        <taxon>Cyanidium</taxon>
    </lineage>
</organism>
<keyword evidence="2 4" id="KW-0689">Ribosomal protein</keyword>
<evidence type="ECO:0000256" key="5">
    <source>
        <dbReference type="SAM" id="MobiDB-lite"/>
    </source>
</evidence>
<dbReference type="Proteomes" id="UP001301350">
    <property type="component" value="Unassembled WGS sequence"/>
</dbReference>
<feature type="compositionally biased region" description="Basic and acidic residues" evidence="5">
    <location>
        <begin position="93"/>
        <end position="105"/>
    </location>
</feature>
<reference evidence="6 7" key="1">
    <citation type="submission" date="2022-07" db="EMBL/GenBank/DDBJ databases">
        <title>Genome-wide signatures of adaptation to extreme environments.</title>
        <authorList>
            <person name="Cho C.H."/>
            <person name="Yoon H.S."/>
        </authorList>
    </citation>
    <scope>NUCLEOTIDE SEQUENCE [LARGE SCALE GENOMIC DNA]</scope>
    <source>
        <strain evidence="6 7">DBV 063 E5</strain>
    </source>
</reference>
<dbReference type="GO" id="GO:0006412">
    <property type="term" value="P:translation"/>
    <property type="evidence" value="ECO:0007669"/>
    <property type="project" value="InterPro"/>
</dbReference>
<dbReference type="InterPro" id="IPR000509">
    <property type="entry name" value="Ribosomal_eL36"/>
</dbReference>
<comment type="caution">
    <text evidence="6">The sequence shown here is derived from an EMBL/GenBank/DDBJ whole genome shotgun (WGS) entry which is preliminary data.</text>
</comment>
<evidence type="ECO:0000313" key="7">
    <source>
        <dbReference type="Proteomes" id="UP001301350"/>
    </source>
</evidence>
<feature type="region of interest" description="Disordered" evidence="5">
    <location>
        <begin position="83"/>
        <end position="105"/>
    </location>
</feature>
<dbReference type="Gene3D" id="1.10.10.1760">
    <property type="entry name" value="60S ribosomal protein L36"/>
    <property type="match status" value="1"/>
</dbReference>
<dbReference type="InterPro" id="IPR038097">
    <property type="entry name" value="Ribosomal_eL36_sf"/>
</dbReference>
<evidence type="ECO:0000256" key="4">
    <source>
        <dbReference type="RuleBase" id="RU000665"/>
    </source>
</evidence>
<dbReference type="PANTHER" id="PTHR10114">
    <property type="entry name" value="60S RIBOSOMAL PROTEIN L36"/>
    <property type="match status" value="1"/>
</dbReference>
<feature type="compositionally biased region" description="Basic residues" evidence="5">
    <location>
        <begin position="83"/>
        <end position="92"/>
    </location>
</feature>
<sequence length="105" mass="11887">MASPSDAVLHSEGIAVGLHKGHKVTKRVLPPRPSRRKGALGKRTQFVRALIREVTGFAPYERRILELLRIGKDKRAVKFAKRRLGTHTRAKRKVAEMSDALRRRA</sequence>
<evidence type="ECO:0000256" key="3">
    <source>
        <dbReference type="ARBA" id="ARBA00023274"/>
    </source>
</evidence>
<evidence type="ECO:0000256" key="2">
    <source>
        <dbReference type="ARBA" id="ARBA00022980"/>
    </source>
</evidence>
<gene>
    <name evidence="6" type="ORF">CDCA_CDCA03G0923</name>
</gene>
<protein>
    <recommendedName>
        <fullName evidence="4">60S ribosomal protein L36</fullName>
    </recommendedName>
</protein>
<dbReference type="AlphaFoldDB" id="A0AAV9IRL3"/>
<evidence type="ECO:0000256" key="1">
    <source>
        <dbReference type="ARBA" id="ARBA00006509"/>
    </source>
</evidence>